<proteinExistence type="inferred from homology"/>
<evidence type="ECO:0000256" key="7">
    <source>
        <dbReference type="ARBA" id="ARBA00022842"/>
    </source>
</evidence>
<dbReference type="SUPFAM" id="SSF55811">
    <property type="entry name" value="Nudix"/>
    <property type="match status" value="1"/>
</dbReference>
<comment type="cofactor">
    <cofactor evidence="1">
        <name>Mg(2+)</name>
        <dbReference type="ChEBI" id="CHEBI:18420"/>
    </cofactor>
</comment>
<evidence type="ECO:0000256" key="5">
    <source>
        <dbReference type="ARBA" id="ARBA00022723"/>
    </source>
</evidence>
<dbReference type="InterPro" id="IPR049734">
    <property type="entry name" value="NudC-like_C"/>
</dbReference>
<feature type="domain" description="Nudix hydrolase" evidence="11">
    <location>
        <begin position="155"/>
        <end position="277"/>
    </location>
</feature>
<organism evidence="12 13">
    <name type="scientific">Rehaibacterium terrae</name>
    <dbReference type="NCBI Taxonomy" id="1341696"/>
    <lineage>
        <taxon>Bacteria</taxon>
        <taxon>Pseudomonadati</taxon>
        <taxon>Pseudomonadota</taxon>
        <taxon>Gammaproteobacteria</taxon>
        <taxon>Lysobacterales</taxon>
        <taxon>Lysobacteraceae</taxon>
        <taxon>Rehaibacterium</taxon>
    </lineage>
</organism>
<dbReference type="InterPro" id="IPR020084">
    <property type="entry name" value="NUDIX_hydrolase_CS"/>
</dbReference>
<dbReference type="GO" id="GO:0035529">
    <property type="term" value="F:NADH pyrophosphatase activity"/>
    <property type="evidence" value="ECO:0007669"/>
    <property type="project" value="TreeGrafter"/>
</dbReference>
<sequence>MTPTPTAQLFAGLPLDRAEHLREDVAALAALWPQARVIRLDPEGHAAARADGEGLALASGREFVDRFAQATFLGLSGGTPWFALDADPAGWPHWIDLRSAGARFSPFEAGLFAYARALGLWQRRSRFCPACGHRLGFARGGHVAECGNCGLEHYPRTDPAVIVLAESEGRVLLGRQPNWPAGQYSLIAGFVEPGESLEDAARRELAEETGIVAGACRYIASQPWPFPGTLMLGFRAEAEFMPPRVGRELEDARWFSADDIRREVAAGRLRLSSRISIARSLIDAWLAER</sequence>
<dbReference type="Gene3D" id="3.90.79.20">
    <property type="match status" value="1"/>
</dbReference>
<evidence type="ECO:0000256" key="8">
    <source>
        <dbReference type="ARBA" id="ARBA00023027"/>
    </source>
</evidence>
<dbReference type="InterPro" id="IPR015376">
    <property type="entry name" value="Znr_NADH_PPase"/>
</dbReference>
<dbReference type="PROSITE" id="PS51462">
    <property type="entry name" value="NUDIX"/>
    <property type="match status" value="1"/>
</dbReference>
<evidence type="ECO:0000256" key="6">
    <source>
        <dbReference type="ARBA" id="ARBA00022801"/>
    </source>
</evidence>
<dbReference type="Gene3D" id="3.90.79.10">
    <property type="entry name" value="Nucleoside Triphosphate Pyrophosphohydrolase"/>
    <property type="match status" value="1"/>
</dbReference>
<evidence type="ECO:0000313" key="12">
    <source>
        <dbReference type="EMBL" id="MBB5015455.1"/>
    </source>
</evidence>
<dbReference type="PROSITE" id="PS00893">
    <property type="entry name" value="NUDIX_BOX"/>
    <property type="match status" value="1"/>
</dbReference>
<dbReference type="Pfam" id="PF09296">
    <property type="entry name" value="NUDIX-like"/>
    <property type="match status" value="1"/>
</dbReference>
<evidence type="ECO:0000313" key="13">
    <source>
        <dbReference type="Proteomes" id="UP000519004"/>
    </source>
</evidence>
<dbReference type="Pfam" id="PF09297">
    <property type="entry name" value="Zn_ribbon_NUD"/>
    <property type="match status" value="1"/>
</dbReference>
<comment type="cofactor">
    <cofactor evidence="2">
        <name>Zn(2+)</name>
        <dbReference type="ChEBI" id="CHEBI:29105"/>
    </cofactor>
</comment>
<accession>A0A7W7XZS5</accession>
<evidence type="ECO:0000256" key="2">
    <source>
        <dbReference type="ARBA" id="ARBA00001947"/>
    </source>
</evidence>
<keyword evidence="6 10" id="KW-0378">Hydrolase</keyword>
<dbReference type="GO" id="GO:0019677">
    <property type="term" value="P:NAD+ catabolic process"/>
    <property type="evidence" value="ECO:0007669"/>
    <property type="project" value="TreeGrafter"/>
</dbReference>
<dbReference type="InterPro" id="IPR050241">
    <property type="entry name" value="NAD-cap_RNA_hydrolase_NudC"/>
</dbReference>
<evidence type="ECO:0000256" key="9">
    <source>
        <dbReference type="ARBA" id="ARBA00023679"/>
    </source>
</evidence>
<dbReference type="CDD" id="cd03429">
    <property type="entry name" value="NUDIX_NADH_pyrophosphatase_Nudt13"/>
    <property type="match status" value="1"/>
</dbReference>
<evidence type="ECO:0000256" key="10">
    <source>
        <dbReference type="RuleBase" id="RU003476"/>
    </source>
</evidence>
<dbReference type="EC" id="3.6.1.22" evidence="4"/>
<dbReference type="GO" id="GO:0005829">
    <property type="term" value="C:cytosol"/>
    <property type="evidence" value="ECO:0007669"/>
    <property type="project" value="TreeGrafter"/>
</dbReference>
<name>A0A7W7XZS5_9GAMM</name>
<evidence type="ECO:0000256" key="3">
    <source>
        <dbReference type="ARBA" id="ARBA00009595"/>
    </source>
</evidence>
<dbReference type="GO" id="GO:0006742">
    <property type="term" value="P:NADP+ catabolic process"/>
    <property type="evidence" value="ECO:0007669"/>
    <property type="project" value="TreeGrafter"/>
</dbReference>
<gene>
    <name evidence="12" type="ORF">HNQ58_001353</name>
</gene>
<comment type="caution">
    <text evidence="12">The sequence shown here is derived from an EMBL/GenBank/DDBJ whole genome shotgun (WGS) entry which is preliminary data.</text>
</comment>
<keyword evidence="7" id="KW-0460">Magnesium</keyword>
<dbReference type="PANTHER" id="PTHR42904">
    <property type="entry name" value="NUDIX HYDROLASE, NUDC SUBFAMILY"/>
    <property type="match status" value="1"/>
</dbReference>
<keyword evidence="8" id="KW-0520">NAD</keyword>
<dbReference type="InterPro" id="IPR015375">
    <property type="entry name" value="NADH_PPase-like_N"/>
</dbReference>
<dbReference type="NCBIfam" id="NF001299">
    <property type="entry name" value="PRK00241.1"/>
    <property type="match status" value="1"/>
</dbReference>
<keyword evidence="13" id="KW-1185">Reference proteome</keyword>
<dbReference type="InterPro" id="IPR015797">
    <property type="entry name" value="NUDIX_hydrolase-like_dom_sf"/>
</dbReference>
<dbReference type="AlphaFoldDB" id="A0A7W7XZS5"/>
<evidence type="ECO:0000256" key="4">
    <source>
        <dbReference type="ARBA" id="ARBA00012381"/>
    </source>
</evidence>
<dbReference type="GO" id="GO:0046872">
    <property type="term" value="F:metal ion binding"/>
    <property type="evidence" value="ECO:0007669"/>
    <property type="project" value="UniProtKB-KW"/>
</dbReference>
<keyword evidence="5" id="KW-0479">Metal-binding</keyword>
<dbReference type="PRINTS" id="PR00502">
    <property type="entry name" value="NUDIXFAMILY"/>
</dbReference>
<dbReference type="InterPro" id="IPR020476">
    <property type="entry name" value="Nudix_hydrolase"/>
</dbReference>
<dbReference type="Pfam" id="PF00293">
    <property type="entry name" value="NUDIX"/>
    <property type="match status" value="1"/>
</dbReference>
<dbReference type="RefSeq" id="WP_183948139.1">
    <property type="nucleotide sequence ID" value="NZ_JACHHX010000007.1"/>
</dbReference>
<reference evidence="12 13" key="1">
    <citation type="submission" date="2020-08" db="EMBL/GenBank/DDBJ databases">
        <title>Genomic Encyclopedia of Type Strains, Phase IV (KMG-IV): sequencing the most valuable type-strain genomes for metagenomic binning, comparative biology and taxonomic classification.</title>
        <authorList>
            <person name="Goeker M."/>
        </authorList>
    </citation>
    <scope>NUCLEOTIDE SEQUENCE [LARGE SCALE GENOMIC DNA]</scope>
    <source>
        <strain evidence="12 13">DSM 25897</strain>
    </source>
</reference>
<dbReference type="PANTHER" id="PTHR42904:SF6">
    <property type="entry name" value="NAD-CAPPED RNA HYDROLASE NUDT12"/>
    <property type="match status" value="1"/>
</dbReference>
<dbReference type="InterPro" id="IPR000086">
    <property type="entry name" value="NUDIX_hydrolase_dom"/>
</dbReference>
<protein>
    <recommendedName>
        <fullName evidence="4">NAD(+) diphosphatase</fullName>
        <ecNumber evidence="4">3.6.1.22</ecNumber>
    </recommendedName>
</protein>
<dbReference type="Proteomes" id="UP000519004">
    <property type="component" value="Unassembled WGS sequence"/>
</dbReference>
<evidence type="ECO:0000259" key="11">
    <source>
        <dbReference type="PROSITE" id="PS51462"/>
    </source>
</evidence>
<comment type="similarity">
    <text evidence="3">Belongs to the Nudix hydrolase family. NudC subfamily.</text>
</comment>
<evidence type="ECO:0000256" key="1">
    <source>
        <dbReference type="ARBA" id="ARBA00001946"/>
    </source>
</evidence>
<comment type="catalytic activity">
    <reaction evidence="9">
        <text>a 5'-end NAD(+)-phospho-ribonucleoside in mRNA + H2O = a 5'-end phospho-adenosine-phospho-ribonucleoside in mRNA + beta-nicotinamide D-ribonucleotide + 2 H(+)</text>
        <dbReference type="Rhea" id="RHEA:60876"/>
        <dbReference type="Rhea" id="RHEA-COMP:15698"/>
        <dbReference type="Rhea" id="RHEA-COMP:15719"/>
        <dbReference type="ChEBI" id="CHEBI:14649"/>
        <dbReference type="ChEBI" id="CHEBI:15377"/>
        <dbReference type="ChEBI" id="CHEBI:15378"/>
        <dbReference type="ChEBI" id="CHEBI:144029"/>
        <dbReference type="ChEBI" id="CHEBI:144051"/>
    </reaction>
    <physiologicalReaction direction="left-to-right" evidence="9">
        <dbReference type="Rhea" id="RHEA:60877"/>
    </physiologicalReaction>
</comment>
<dbReference type="EMBL" id="JACHHX010000007">
    <property type="protein sequence ID" value="MBB5015455.1"/>
    <property type="molecule type" value="Genomic_DNA"/>
</dbReference>